<organism evidence="4 5">
    <name type="scientific">Micromonospora nigra</name>
    <dbReference type="NCBI Taxonomy" id="145857"/>
    <lineage>
        <taxon>Bacteria</taxon>
        <taxon>Bacillati</taxon>
        <taxon>Actinomycetota</taxon>
        <taxon>Actinomycetes</taxon>
        <taxon>Micromonosporales</taxon>
        <taxon>Micromonosporaceae</taxon>
        <taxon>Micromonospora</taxon>
    </lineage>
</organism>
<feature type="domain" description="CsbD-like" evidence="3">
    <location>
        <begin position="5"/>
        <end position="53"/>
    </location>
</feature>
<evidence type="ECO:0000259" key="3">
    <source>
        <dbReference type="Pfam" id="PF05532"/>
    </source>
</evidence>
<evidence type="ECO:0000313" key="5">
    <source>
        <dbReference type="Proteomes" id="UP000199699"/>
    </source>
</evidence>
<gene>
    <name evidence="4" type="ORF">GA0070616_5417</name>
</gene>
<feature type="compositionally biased region" description="Basic and acidic residues" evidence="2">
    <location>
        <begin position="1"/>
        <end position="13"/>
    </location>
</feature>
<dbReference type="InterPro" id="IPR036629">
    <property type="entry name" value="YjbJ_sf"/>
</dbReference>
<dbReference type="STRING" id="145857.GA0070616_5417"/>
<feature type="compositionally biased region" description="Basic and acidic residues" evidence="2">
    <location>
        <begin position="21"/>
        <end position="32"/>
    </location>
</feature>
<dbReference type="SUPFAM" id="SSF69047">
    <property type="entry name" value="Hypothetical protein YjbJ"/>
    <property type="match status" value="1"/>
</dbReference>
<dbReference type="Pfam" id="PF05532">
    <property type="entry name" value="CsbD"/>
    <property type="match status" value="1"/>
</dbReference>
<dbReference type="OrthoDB" id="2143260at2"/>
<dbReference type="EMBL" id="FMHT01000003">
    <property type="protein sequence ID" value="SCL36169.1"/>
    <property type="molecule type" value="Genomic_DNA"/>
</dbReference>
<feature type="region of interest" description="Disordered" evidence="2">
    <location>
        <begin position="1"/>
        <end position="64"/>
    </location>
</feature>
<proteinExistence type="inferred from homology"/>
<evidence type="ECO:0000313" key="4">
    <source>
        <dbReference type="EMBL" id="SCL36169.1"/>
    </source>
</evidence>
<feature type="compositionally biased region" description="Basic and acidic residues" evidence="2">
    <location>
        <begin position="42"/>
        <end position="64"/>
    </location>
</feature>
<sequence length="64" mass="7139">MSFTDKARNKVEELTGAARRRIGDMTDNERMRSQGSTQQGEARAKQVGEHAKQSGRTMKDAATR</sequence>
<dbReference type="RefSeq" id="WP_091091750.1">
    <property type="nucleotide sequence ID" value="NZ_FMHT01000003.1"/>
</dbReference>
<dbReference type="InterPro" id="IPR008462">
    <property type="entry name" value="CsbD"/>
</dbReference>
<dbReference type="AlphaFoldDB" id="A0A1C6T3F5"/>
<protein>
    <submittedName>
        <fullName evidence="4">CsbD-like</fullName>
    </submittedName>
</protein>
<accession>A0A1C6T3F5</accession>
<evidence type="ECO:0000256" key="1">
    <source>
        <dbReference type="ARBA" id="ARBA00009129"/>
    </source>
</evidence>
<evidence type="ECO:0000256" key="2">
    <source>
        <dbReference type="SAM" id="MobiDB-lite"/>
    </source>
</evidence>
<dbReference type="Proteomes" id="UP000199699">
    <property type="component" value="Unassembled WGS sequence"/>
</dbReference>
<reference evidence="4 5" key="1">
    <citation type="submission" date="2016-06" db="EMBL/GenBank/DDBJ databases">
        <authorList>
            <person name="Kjaerup R.B."/>
            <person name="Dalgaard T.S."/>
            <person name="Juul-Madsen H.R."/>
        </authorList>
    </citation>
    <scope>NUCLEOTIDE SEQUENCE [LARGE SCALE GENOMIC DNA]</scope>
    <source>
        <strain evidence="4 5">DSM 43818</strain>
    </source>
</reference>
<keyword evidence="5" id="KW-1185">Reference proteome</keyword>
<name>A0A1C6T3F5_9ACTN</name>
<comment type="similarity">
    <text evidence="1">Belongs to the UPF0337 (CsbD) family.</text>
</comment>